<dbReference type="GO" id="GO:0005886">
    <property type="term" value="C:plasma membrane"/>
    <property type="evidence" value="ECO:0007669"/>
    <property type="project" value="UniProtKB-SubCell"/>
</dbReference>
<feature type="transmembrane region" description="Helical" evidence="6">
    <location>
        <begin position="445"/>
        <end position="466"/>
    </location>
</feature>
<dbReference type="Proteomes" id="UP000612362">
    <property type="component" value="Unassembled WGS sequence"/>
</dbReference>
<dbReference type="PANTHER" id="PTHR42770">
    <property type="entry name" value="AMINO ACID TRANSPORTER-RELATED"/>
    <property type="match status" value="1"/>
</dbReference>
<comment type="caution">
    <text evidence="7">The sequence shown here is derived from an EMBL/GenBank/DDBJ whole genome shotgun (WGS) entry which is preliminary data.</text>
</comment>
<protein>
    <recommendedName>
        <fullName evidence="9">APC family permease</fullName>
    </recommendedName>
</protein>
<feature type="transmembrane region" description="Helical" evidence="6">
    <location>
        <begin position="126"/>
        <end position="148"/>
    </location>
</feature>
<keyword evidence="4 6" id="KW-1133">Transmembrane helix</keyword>
<feature type="transmembrane region" description="Helical" evidence="6">
    <location>
        <begin position="20"/>
        <end position="42"/>
    </location>
</feature>
<dbReference type="InterPro" id="IPR050367">
    <property type="entry name" value="APC_superfamily"/>
</dbReference>
<keyword evidence="8" id="KW-1185">Reference proteome</keyword>
<feature type="transmembrane region" description="Helical" evidence="6">
    <location>
        <begin position="155"/>
        <end position="175"/>
    </location>
</feature>
<feature type="transmembrane region" description="Helical" evidence="6">
    <location>
        <begin position="48"/>
        <end position="68"/>
    </location>
</feature>
<organism evidence="7 8">
    <name type="scientific">Ktedonospora formicarum</name>
    <dbReference type="NCBI Taxonomy" id="2778364"/>
    <lineage>
        <taxon>Bacteria</taxon>
        <taxon>Bacillati</taxon>
        <taxon>Chloroflexota</taxon>
        <taxon>Ktedonobacteria</taxon>
        <taxon>Ktedonobacterales</taxon>
        <taxon>Ktedonobacteraceae</taxon>
        <taxon>Ktedonospora</taxon>
    </lineage>
</organism>
<feature type="transmembrane region" description="Helical" evidence="6">
    <location>
        <begin position="363"/>
        <end position="382"/>
    </location>
</feature>
<feature type="transmembrane region" description="Helical" evidence="6">
    <location>
        <begin position="195"/>
        <end position="212"/>
    </location>
</feature>
<evidence type="ECO:0000256" key="3">
    <source>
        <dbReference type="ARBA" id="ARBA00022692"/>
    </source>
</evidence>
<keyword evidence="5 6" id="KW-0472">Membrane</keyword>
<feature type="transmembrane region" description="Helical" evidence="6">
    <location>
        <begin position="336"/>
        <end position="357"/>
    </location>
</feature>
<keyword evidence="2" id="KW-1003">Cell membrane</keyword>
<feature type="transmembrane region" description="Helical" evidence="6">
    <location>
        <begin position="289"/>
        <end position="315"/>
    </location>
</feature>
<name>A0A8J3I044_9CHLR</name>
<dbReference type="Gene3D" id="1.20.1740.10">
    <property type="entry name" value="Amino acid/polyamine transporter I"/>
    <property type="match status" value="1"/>
</dbReference>
<gene>
    <name evidence="7" type="ORF">KSX_06070</name>
</gene>
<dbReference type="Pfam" id="PF13520">
    <property type="entry name" value="AA_permease_2"/>
    <property type="match status" value="1"/>
</dbReference>
<feature type="transmembrane region" description="Helical" evidence="6">
    <location>
        <begin position="232"/>
        <end position="251"/>
    </location>
</feature>
<evidence type="ECO:0000256" key="5">
    <source>
        <dbReference type="ARBA" id="ARBA00023136"/>
    </source>
</evidence>
<reference evidence="7" key="1">
    <citation type="submission" date="2020-10" db="EMBL/GenBank/DDBJ databases">
        <title>Taxonomic study of unclassified bacteria belonging to the class Ktedonobacteria.</title>
        <authorList>
            <person name="Yabe S."/>
            <person name="Wang C.M."/>
            <person name="Zheng Y."/>
            <person name="Sakai Y."/>
            <person name="Cavaletti L."/>
            <person name="Monciardini P."/>
            <person name="Donadio S."/>
        </authorList>
    </citation>
    <scope>NUCLEOTIDE SEQUENCE</scope>
    <source>
        <strain evidence="7">SOSP1-1</strain>
    </source>
</reference>
<dbReference type="GO" id="GO:0022857">
    <property type="term" value="F:transmembrane transporter activity"/>
    <property type="evidence" value="ECO:0007669"/>
    <property type="project" value="InterPro"/>
</dbReference>
<feature type="transmembrane region" description="Helical" evidence="6">
    <location>
        <begin position="472"/>
        <end position="491"/>
    </location>
</feature>
<dbReference type="RefSeq" id="WP_220191983.1">
    <property type="nucleotide sequence ID" value="NZ_BNJF01000001.1"/>
</dbReference>
<evidence type="ECO:0000256" key="1">
    <source>
        <dbReference type="ARBA" id="ARBA00004651"/>
    </source>
</evidence>
<evidence type="ECO:0000313" key="7">
    <source>
        <dbReference type="EMBL" id="GHO42444.1"/>
    </source>
</evidence>
<dbReference type="AlphaFoldDB" id="A0A8J3I044"/>
<evidence type="ECO:0000256" key="2">
    <source>
        <dbReference type="ARBA" id="ARBA00022475"/>
    </source>
</evidence>
<dbReference type="EMBL" id="BNJF01000001">
    <property type="protein sequence ID" value="GHO42444.1"/>
    <property type="molecule type" value="Genomic_DNA"/>
</dbReference>
<comment type="subcellular location">
    <subcellularLocation>
        <location evidence="1">Cell membrane</location>
        <topology evidence="1">Multi-pass membrane protein</topology>
    </subcellularLocation>
</comment>
<evidence type="ECO:0000313" key="8">
    <source>
        <dbReference type="Proteomes" id="UP000612362"/>
    </source>
</evidence>
<sequence length="644" mass="69834">MTQHSHAHDDAHGKASLGPLLCWAVVFADIGSSIYYVPGILYSNVGGLAGFFVLLTMIIFVLLTLKYAEVSSRFPEGGGVVSVAAQGIHTWVGALGGMFILVSYFLTSAISCLSAIQYLSVVFPSLLPYALFITIGVLVLLGILNWIGISESAKVSLIAALVAFGGDLVVLFIVFTHISFQDAWQLFMGAFQQKGLTTTSLLVGFAGAFLAFSGLESISQLSPVMKAPRKKVISIALLLVVLTIGITSPLLTTLSTLLQPEAAGNEVLSTQLISLLGGHWGSTIVQQGVAISASLILIFAGNTAIIGAYHVFLALSRMDFLPAIILQRNRLRNTPHFSIALAAGIPILVLLIANGQINMLGDMYAFGLLGAFSITCLGLDIIRFREWRAARQHPEFARKHKLLKLAATMKITPQEAEAKLAAEVAKTPAALRKVRVFLAHWWKRLDFVLGVITTLLVLLAWTIGLFSKPLGTIFGGAVVLLGGGIAIINYMRQGSTLVLPTPLIARAPGSVIAVLGNEAHNQQVIDSALRKASSAQPVVFLYLSSQTLKRSPRPFEIFDPYLEDPKAKEAFSQAEKSARREGVPRQFVYQLATPEKLAHIWRFIRPLEIVLPESLMDEAKEINPDRLRYELTPGGKVAHLIKRW</sequence>
<evidence type="ECO:0000256" key="6">
    <source>
        <dbReference type="SAM" id="Phobius"/>
    </source>
</evidence>
<feature type="transmembrane region" description="Helical" evidence="6">
    <location>
        <begin position="80"/>
        <end position="106"/>
    </location>
</feature>
<accession>A0A8J3I044</accession>
<dbReference type="InterPro" id="IPR002293">
    <property type="entry name" value="AA/rel_permease1"/>
</dbReference>
<evidence type="ECO:0000256" key="4">
    <source>
        <dbReference type="ARBA" id="ARBA00022989"/>
    </source>
</evidence>
<keyword evidence="3 6" id="KW-0812">Transmembrane</keyword>
<dbReference type="PANTHER" id="PTHR42770:SF7">
    <property type="entry name" value="MEMBRANE PROTEIN"/>
    <property type="match status" value="1"/>
</dbReference>
<proteinExistence type="predicted"/>
<evidence type="ECO:0008006" key="9">
    <source>
        <dbReference type="Google" id="ProtNLM"/>
    </source>
</evidence>